<feature type="transmembrane region" description="Helical" evidence="13">
    <location>
        <begin position="272"/>
        <end position="290"/>
    </location>
</feature>
<feature type="transmembrane region" description="Helical" evidence="13">
    <location>
        <begin position="187"/>
        <end position="207"/>
    </location>
</feature>
<feature type="binding site" evidence="12">
    <location>
        <position position="315"/>
    </location>
    <ligand>
        <name>K(+)</name>
        <dbReference type="ChEBI" id="CHEBI:29103"/>
    </ligand>
</feature>
<evidence type="ECO:0000313" key="15">
    <source>
        <dbReference type="Proteomes" id="UP001229251"/>
    </source>
</evidence>
<evidence type="ECO:0000256" key="3">
    <source>
        <dbReference type="ARBA" id="ARBA00022448"/>
    </source>
</evidence>
<dbReference type="GO" id="GO:0005886">
    <property type="term" value="C:plasma membrane"/>
    <property type="evidence" value="ECO:0007669"/>
    <property type="project" value="UniProtKB-SubCell"/>
</dbReference>
<keyword evidence="5" id="KW-0997">Cell inner membrane</keyword>
<evidence type="ECO:0000256" key="7">
    <source>
        <dbReference type="ARBA" id="ARBA00022692"/>
    </source>
</evidence>
<evidence type="ECO:0000313" key="14">
    <source>
        <dbReference type="EMBL" id="MDK7186710.1"/>
    </source>
</evidence>
<dbReference type="EMBL" id="JASOOE010000003">
    <property type="protein sequence ID" value="MDK7186710.1"/>
    <property type="molecule type" value="Genomic_DNA"/>
</dbReference>
<evidence type="ECO:0000256" key="5">
    <source>
        <dbReference type="ARBA" id="ARBA00022519"/>
    </source>
</evidence>
<feature type="transmembrane region" description="Helical" evidence="13">
    <location>
        <begin position="12"/>
        <end position="32"/>
    </location>
</feature>
<feature type="transmembrane region" description="Helical" evidence="13">
    <location>
        <begin position="394"/>
        <end position="413"/>
    </location>
</feature>
<feature type="binding site" evidence="12">
    <location>
        <position position="314"/>
    </location>
    <ligand>
        <name>K(+)</name>
        <dbReference type="ChEBI" id="CHEBI:29103"/>
    </ligand>
</feature>
<dbReference type="GO" id="GO:0015379">
    <property type="term" value="F:potassium:chloride symporter activity"/>
    <property type="evidence" value="ECO:0007669"/>
    <property type="project" value="InterPro"/>
</dbReference>
<keyword evidence="11 13" id="KW-0472">Membrane</keyword>
<dbReference type="Pfam" id="PF02386">
    <property type="entry name" value="TrkH"/>
    <property type="match status" value="1"/>
</dbReference>
<feature type="transmembrane region" description="Helical" evidence="13">
    <location>
        <begin position="454"/>
        <end position="474"/>
    </location>
</feature>
<keyword evidence="4" id="KW-1003">Cell membrane</keyword>
<keyword evidence="3" id="KW-0813">Transport</keyword>
<feature type="transmembrane region" description="Helical" evidence="13">
    <location>
        <begin position="331"/>
        <end position="357"/>
    </location>
</feature>
<organism evidence="14 15">
    <name type="scientific">Facklamia hominis</name>
    <dbReference type="NCBI Taxonomy" id="178214"/>
    <lineage>
        <taxon>Bacteria</taxon>
        <taxon>Bacillati</taxon>
        <taxon>Bacillota</taxon>
        <taxon>Bacilli</taxon>
        <taxon>Lactobacillales</taxon>
        <taxon>Aerococcaceae</taxon>
        <taxon>Facklamia</taxon>
    </lineage>
</organism>
<evidence type="ECO:0000256" key="6">
    <source>
        <dbReference type="ARBA" id="ARBA00022538"/>
    </source>
</evidence>
<feature type="transmembrane region" description="Helical" evidence="13">
    <location>
        <begin position="128"/>
        <end position="150"/>
    </location>
</feature>
<feature type="binding site" evidence="12">
    <location>
        <position position="220"/>
    </location>
    <ligand>
        <name>K(+)</name>
        <dbReference type="ChEBI" id="CHEBI:29103"/>
    </ligand>
</feature>
<dbReference type="PANTHER" id="PTHR32024:SF2">
    <property type="entry name" value="TRK SYSTEM POTASSIUM UPTAKE PROTEIN TRKG-RELATED"/>
    <property type="match status" value="1"/>
</dbReference>
<accession>A0AAJ1V1N1</accession>
<reference evidence="14" key="1">
    <citation type="submission" date="2023-05" db="EMBL/GenBank/DDBJ databases">
        <title>Cataloging the Phylogenetic Diversity of Human Bladder Bacteria.</title>
        <authorList>
            <person name="Du J."/>
        </authorList>
    </citation>
    <scope>NUCLEOTIDE SEQUENCE</scope>
    <source>
        <strain evidence="14">UMB1231</strain>
    </source>
</reference>
<evidence type="ECO:0000256" key="11">
    <source>
        <dbReference type="ARBA" id="ARBA00023136"/>
    </source>
</evidence>
<evidence type="ECO:0000256" key="8">
    <source>
        <dbReference type="ARBA" id="ARBA00022958"/>
    </source>
</evidence>
<comment type="subcellular location">
    <subcellularLocation>
        <location evidence="1">Cell inner membrane</location>
        <topology evidence="1">Multi-pass membrane protein</topology>
    </subcellularLocation>
</comment>
<feature type="transmembrane region" description="Helical" evidence="13">
    <location>
        <begin position="38"/>
        <end position="58"/>
    </location>
</feature>
<dbReference type="PANTHER" id="PTHR32024">
    <property type="entry name" value="TRK SYSTEM POTASSIUM UPTAKE PROTEIN TRKG-RELATED"/>
    <property type="match status" value="1"/>
</dbReference>
<dbReference type="InterPro" id="IPR004772">
    <property type="entry name" value="TrkH"/>
</dbReference>
<keyword evidence="7 13" id="KW-0812">Transmembrane</keyword>
<sequence>MNKKLVFSFIGKLCFIEALLLILPMIVAVIYRENWLNLQAFLITIIILIFVSFLSYKLKPKKNGYTLKEGLAITSLSWFALSFFGALPFVFSGQIPSLVDACFEMASGFTTTGSSILENVEELSQSMLFWRSFSHLIGGMGILVFAFAFAPQQGEGSVNIMKAEVPGPQFGKLVAKNKNTARINYRIYLVMTLIFIILLWLSGLNLFDAMIHAFGAAGTGGFSNKALSVAHFNNPAVEYILSIAMLLFGVNFNLYYFLLNKQIKTIFKNEELRLYLGFVLVSLVLIMINISTNYNQVEPLFRDSLFTVTTIVSTTGYATADFDQWPLFSKLIIMLLMFTGSMAGSTAGGIKISRILVYLKTIKREIKLAIQPRRVFPLTIDRNPISEAFIKQTFIYLGTYVLIFITGLLLLSLDRGDFLTDFSAVSATLNNIGPGLAGVGPRMNFSDFNDFSKIVMTILMIIGRLEIFPVLILINTSIWKKR</sequence>
<proteinExistence type="inferred from homology"/>
<dbReference type="RefSeq" id="WP_285065361.1">
    <property type="nucleotide sequence ID" value="NZ_JASOOE010000003.1"/>
</dbReference>
<keyword evidence="10" id="KW-0406">Ion transport</keyword>
<keyword evidence="8 12" id="KW-0630">Potassium</keyword>
<gene>
    <name evidence="14" type="ORF">QP433_01800</name>
</gene>
<dbReference type="InterPro" id="IPR003445">
    <property type="entry name" value="Cat_transpt"/>
</dbReference>
<dbReference type="Proteomes" id="UP001229251">
    <property type="component" value="Unassembled WGS sequence"/>
</dbReference>
<evidence type="ECO:0000256" key="9">
    <source>
        <dbReference type="ARBA" id="ARBA00022989"/>
    </source>
</evidence>
<evidence type="ECO:0000256" key="2">
    <source>
        <dbReference type="ARBA" id="ARBA00009137"/>
    </source>
</evidence>
<dbReference type="AlphaFoldDB" id="A0AAJ1V1N1"/>
<feature type="binding site" evidence="12">
    <location>
        <position position="111"/>
    </location>
    <ligand>
        <name>K(+)</name>
        <dbReference type="ChEBI" id="CHEBI:29103"/>
    </ligand>
</feature>
<feature type="transmembrane region" description="Helical" evidence="13">
    <location>
        <begin position="239"/>
        <end position="260"/>
    </location>
</feature>
<feature type="binding site" evidence="12">
    <location>
        <position position="431"/>
    </location>
    <ligand>
        <name>K(+)</name>
        <dbReference type="ChEBI" id="CHEBI:29103"/>
    </ligand>
</feature>
<comment type="caution">
    <text evidence="14">The sequence shown here is derived from an EMBL/GenBank/DDBJ whole genome shotgun (WGS) entry which is preliminary data.</text>
</comment>
<dbReference type="GO" id="GO:0046872">
    <property type="term" value="F:metal ion binding"/>
    <property type="evidence" value="ECO:0007669"/>
    <property type="project" value="UniProtKB-KW"/>
</dbReference>
<feature type="binding site" evidence="12">
    <location>
        <position position="112"/>
    </location>
    <ligand>
        <name>K(+)</name>
        <dbReference type="ChEBI" id="CHEBI:29103"/>
    </ligand>
</feature>
<name>A0AAJ1V1N1_9LACT</name>
<evidence type="ECO:0000256" key="12">
    <source>
        <dbReference type="PIRSR" id="PIRSR006247-1"/>
    </source>
</evidence>
<evidence type="ECO:0000256" key="10">
    <source>
        <dbReference type="ARBA" id="ARBA00023065"/>
    </source>
</evidence>
<evidence type="ECO:0000256" key="13">
    <source>
        <dbReference type="SAM" id="Phobius"/>
    </source>
</evidence>
<dbReference type="PIRSF" id="PIRSF006247">
    <property type="entry name" value="TrkH"/>
    <property type="match status" value="1"/>
</dbReference>
<evidence type="ECO:0000256" key="1">
    <source>
        <dbReference type="ARBA" id="ARBA00004429"/>
    </source>
</evidence>
<feature type="transmembrane region" description="Helical" evidence="13">
    <location>
        <begin position="70"/>
        <end position="91"/>
    </location>
</feature>
<comment type="similarity">
    <text evidence="2">Belongs to the TrkH potassium transport family.</text>
</comment>
<keyword evidence="6" id="KW-0633">Potassium transport</keyword>
<protein>
    <submittedName>
        <fullName evidence="14">TrkH family potassium uptake protein</fullName>
    </submittedName>
</protein>
<keyword evidence="12" id="KW-0479">Metal-binding</keyword>
<evidence type="ECO:0000256" key="4">
    <source>
        <dbReference type="ARBA" id="ARBA00022475"/>
    </source>
</evidence>
<keyword evidence="9 13" id="KW-1133">Transmembrane helix</keyword>